<dbReference type="OrthoDB" id="9764293at2"/>
<dbReference type="PANTHER" id="PTHR43586">
    <property type="entry name" value="CYSTEINE DESULFURASE"/>
    <property type="match status" value="1"/>
</dbReference>
<protein>
    <submittedName>
        <fullName evidence="3">Kynureninase</fullName>
    </submittedName>
</protein>
<reference evidence="3 4" key="1">
    <citation type="submission" date="2018-06" db="EMBL/GenBank/DDBJ databases">
        <title>Genomic Encyclopedia of Type Strains, Phase IV (KMG-IV): sequencing the most valuable type-strain genomes for metagenomic binning, comparative biology and taxonomic classification.</title>
        <authorList>
            <person name="Goeker M."/>
        </authorList>
    </citation>
    <scope>NUCLEOTIDE SEQUENCE [LARGE SCALE GENOMIC DNA]</scope>
    <source>
        <strain evidence="3 4">DSM 24032</strain>
    </source>
</reference>
<dbReference type="InterPro" id="IPR000192">
    <property type="entry name" value="Aminotrans_V_dom"/>
</dbReference>
<accession>A0A395JP92</accession>
<dbReference type="Gene3D" id="3.40.640.10">
    <property type="entry name" value="Type I PLP-dependent aspartate aminotransferase-like (Major domain)"/>
    <property type="match status" value="1"/>
</dbReference>
<proteinExistence type="predicted"/>
<sequence length="371" mass="41367">MASSTNHAGLFTPSNGIYLLAHSIGKMPITTVEHCQTQFFAPWQSGQEDIWPQWLTQIERFKQALANLFNASADEFCPQSNVSSGLNKVITSLPTKPGRNTIVMNANDFPSAGFVLQQAEHLGYKVKVIDKHANPLDLETWRNAITDDVHSVFITHVHYNTNTQVDVEAISQLARSRGALSIVDVAQSAGIVPIDLAQWHADIVVGSCIKWLCGGPGAGYLWVDQNLITQLKPHDLGWFSHKDPFEFDINHFEYADNSNRFWGGTPSVMPYIAATHSIELLTKIGIETIRQHNVVLRQLLIDQLPSEQLVSPSNPQHCGGTLVIKPNQQSSFVSNMQKADILFDEREHGVRLSPHIYTNREDIEQVLNCLS</sequence>
<dbReference type="EMBL" id="QNRT01000001">
    <property type="protein sequence ID" value="RBP53429.1"/>
    <property type="molecule type" value="Genomic_DNA"/>
</dbReference>
<evidence type="ECO:0000313" key="4">
    <source>
        <dbReference type="Proteomes" id="UP000253083"/>
    </source>
</evidence>
<dbReference type="InterPro" id="IPR015422">
    <property type="entry name" value="PyrdxlP-dep_Trfase_small"/>
</dbReference>
<evidence type="ECO:0000256" key="1">
    <source>
        <dbReference type="ARBA" id="ARBA00022898"/>
    </source>
</evidence>
<comment type="caution">
    <text evidence="3">The sequence shown here is derived from an EMBL/GenBank/DDBJ whole genome shotgun (WGS) entry which is preliminary data.</text>
</comment>
<dbReference type="Proteomes" id="UP000253083">
    <property type="component" value="Unassembled WGS sequence"/>
</dbReference>
<dbReference type="InParanoid" id="A0A395JP92"/>
<dbReference type="Pfam" id="PF00266">
    <property type="entry name" value="Aminotran_5"/>
    <property type="match status" value="1"/>
</dbReference>
<dbReference type="AlphaFoldDB" id="A0A395JP92"/>
<keyword evidence="1" id="KW-0663">Pyridoxal phosphate</keyword>
<dbReference type="InterPro" id="IPR015421">
    <property type="entry name" value="PyrdxlP-dep_Trfase_major"/>
</dbReference>
<dbReference type="RefSeq" id="WP_113952997.1">
    <property type="nucleotide sequence ID" value="NZ_QNRT01000001.1"/>
</dbReference>
<dbReference type="InterPro" id="IPR015424">
    <property type="entry name" value="PyrdxlP-dep_Trfase"/>
</dbReference>
<dbReference type="Gene3D" id="3.90.1150.10">
    <property type="entry name" value="Aspartate Aminotransferase, domain 1"/>
    <property type="match status" value="1"/>
</dbReference>
<evidence type="ECO:0000259" key="2">
    <source>
        <dbReference type="Pfam" id="PF00266"/>
    </source>
</evidence>
<evidence type="ECO:0000313" key="3">
    <source>
        <dbReference type="EMBL" id="RBP53429.1"/>
    </source>
</evidence>
<feature type="domain" description="Aminotransferase class V" evidence="2">
    <location>
        <begin position="33"/>
        <end position="311"/>
    </location>
</feature>
<dbReference type="PANTHER" id="PTHR43586:SF4">
    <property type="entry name" value="ISOPENICILLIN N EPIMERASE"/>
    <property type="match status" value="1"/>
</dbReference>
<dbReference type="SUPFAM" id="SSF53383">
    <property type="entry name" value="PLP-dependent transferases"/>
    <property type="match status" value="1"/>
</dbReference>
<gene>
    <name evidence="3" type="ORF">DFR28_101815</name>
</gene>
<organism evidence="3 4">
    <name type="scientific">Arenicella xantha</name>
    <dbReference type="NCBI Taxonomy" id="644221"/>
    <lineage>
        <taxon>Bacteria</taxon>
        <taxon>Pseudomonadati</taxon>
        <taxon>Pseudomonadota</taxon>
        <taxon>Gammaproteobacteria</taxon>
        <taxon>Arenicellales</taxon>
        <taxon>Arenicellaceae</taxon>
        <taxon>Arenicella</taxon>
    </lineage>
</organism>
<name>A0A395JP92_9GAMM</name>
<keyword evidence="4" id="KW-1185">Reference proteome</keyword>